<dbReference type="Gene3D" id="3.40.50.2300">
    <property type="match status" value="1"/>
</dbReference>
<evidence type="ECO:0000259" key="2">
    <source>
        <dbReference type="PROSITE" id="PS50110"/>
    </source>
</evidence>
<organism evidence="3 4">
    <name type="scientific">Larkinella knui</name>
    <dbReference type="NCBI Taxonomy" id="2025310"/>
    <lineage>
        <taxon>Bacteria</taxon>
        <taxon>Pseudomonadati</taxon>
        <taxon>Bacteroidota</taxon>
        <taxon>Cytophagia</taxon>
        <taxon>Cytophagales</taxon>
        <taxon>Spirosomataceae</taxon>
        <taxon>Larkinella</taxon>
    </lineage>
</organism>
<dbReference type="AlphaFoldDB" id="A0A3P1CC68"/>
<keyword evidence="4" id="KW-1185">Reference proteome</keyword>
<dbReference type="InterPro" id="IPR001789">
    <property type="entry name" value="Sig_transdc_resp-reg_receiver"/>
</dbReference>
<keyword evidence="1" id="KW-0597">Phosphoprotein</keyword>
<reference evidence="3 4" key="1">
    <citation type="submission" date="2018-11" db="EMBL/GenBank/DDBJ databases">
        <authorList>
            <person name="Zhou Z."/>
            <person name="Wang G."/>
        </authorList>
    </citation>
    <scope>NUCLEOTIDE SEQUENCE [LARGE SCALE GENOMIC DNA]</scope>
    <source>
        <strain evidence="3 4">KCTC42998</strain>
    </source>
</reference>
<dbReference type="PROSITE" id="PS50110">
    <property type="entry name" value="RESPONSE_REGULATORY"/>
    <property type="match status" value="1"/>
</dbReference>
<feature type="domain" description="Response regulatory" evidence="2">
    <location>
        <begin position="23"/>
        <end position="148"/>
    </location>
</feature>
<accession>A0A3P1CC68</accession>
<name>A0A3P1CC68_9BACT</name>
<dbReference type="SUPFAM" id="SSF52172">
    <property type="entry name" value="CheY-like"/>
    <property type="match status" value="1"/>
</dbReference>
<dbReference type="Proteomes" id="UP000274271">
    <property type="component" value="Unassembled WGS sequence"/>
</dbReference>
<dbReference type="GO" id="GO:0000160">
    <property type="term" value="P:phosphorelay signal transduction system"/>
    <property type="evidence" value="ECO:0007669"/>
    <property type="project" value="InterPro"/>
</dbReference>
<dbReference type="InterPro" id="IPR011006">
    <property type="entry name" value="CheY-like_superfamily"/>
</dbReference>
<dbReference type="Pfam" id="PF00072">
    <property type="entry name" value="Response_reg"/>
    <property type="match status" value="1"/>
</dbReference>
<gene>
    <name evidence="3" type="ORF">EHT87_29775</name>
</gene>
<dbReference type="PANTHER" id="PTHR44520">
    <property type="entry name" value="RESPONSE REGULATOR RCP1-RELATED"/>
    <property type="match status" value="1"/>
</dbReference>
<sequence length="151" mass="17033">MIKCMKNLSNIQLVATDYSNEFSVLVVEDNLNHQLILHYLLRQQIKGVLPVGATSASQALAYLRNCHAQNTRMPAMILIDLYLPNRGDGWKLLRKIRSHARYRSIPVVIVSASAELSDIEQSYHFGANSYIVKPLTMEGWQDILPAIAQLV</sequence>
<evidence type="ECO:0000313" key="3">
    <source>
        <dbReference type="EMBL" id="RRB10414.1"/>
    </source>
</evidence>
<feature type="modified residue" description="4-aspartylphosphate" evidence="1">
    <location>
        <position position="80"/>
    </location>
</feature>
<evidence type="ECO:0000256" key="1">
    <source>
        <dbReference type="PROSITE-ProRule" id="PRU00169"/>
    </source>
</evidence>
<comment type="caution">
    <text evidence="3">The sequence shown here is derived from an EMBL/GenBank/DDBJ whole genome shotgun (WGS) entry which is preliminary data.</text>
</comment>
<dbReference type="PANTHER" id="PTHR44520:SF1">
    <property type="entry name" value="TWO-COMPONENT SYSTEM REGULATORY PROTEIN"/>
    <property type="match status" value="1"/>
</dbReference>
<evidence type="ECO:0000313" key="4">
    <source>
        <dbReference type="Proteomes" id="UP000274271"/>
    </source>
</evidence>
<protein>
    <submittedName>
        <fullName evidence="3">Response regulator</fullName>
    </submittedName>
</protein>
<dbReference type="InterPro" id="IPR052893">
    <property type="entry name" value="TCS_response_regulator"/>
</dbReference>
<proteinExistence type="predicted"/>
<dbReference type="EMBL" id="RQJP01000007">
    <property type="protein sequence ID" value="RRB10414.1"/>
    <property type="molecule type" value="Genomic_DNA"/>
</dbReference>
<dbReference type="OrthoDB" id="961772at2"/>
<dbReference type="SMART" id="SM00448">
    <property type="entry name" value="REC"/>
    <property type="match status" value="1"/>
</dbReference>